<evidence type="ECO:0000313" key="2">
    <source>
        <dbReference type="EMBL" id="EEG48433.1"/>
    </source>
</evidence>
<dbReference type="CDD" id="cd21809">
    <property type="entry name" value="ABC-2_lan_permease-like"/>
    <property type="match status" value="1"/>
</dbReference>
<dbReference type="PATRIC" id="fig|476272.21.peg.780"/>
<gene>
    <name evidence="2" type="ORF">RUMHYD_02650</name>
</gene>
<reference evidence="2 3" key="1">
    <citation type="submission" date="2009-01" db="EMBL/GenBank/DDBJ databases">
        <authorList>
            <person name="Fulton L."/>
            <person name="Clifton S."/>
            <person name="Fulton B."/>
            <person name="Xu J."/>
            <person name="Minx P."/>
            <person name="Pepin K.H."/>
            <person name="Johnson M."/>
            <person name="Bhonagiri V."/>
            <person name="Nash W.E."/>
            <person name="Mardis E.R."/>
            <person name="Wilson R.K."/>
        </authorList>
    </citation>
    <scope>NUCLEOTIDE SEQUENCE [LARGE SCALE GENOMIC DNA]</scope>
    <source>
        <strain evidence="3">DSM 10507 / JCM 14656 / S5a33</strain>
    </source>
</reference>
<sequence>MVCVITLLTQLWFTVLYLIAGKVVGLPGLPPIDILGWIFRGTIGGWVIATIQYLVASVISNFAIPVAVGLLGGISGLLMANTKAGIFYPYSLMVLGMNSNKDDNMLGGLLPTFFLFALFYILLFNLIGVRLLKKR</sequence>
<reference evidence="2 3" key="2">
    <citation type="submission" date="2009-02" db="EMBL/GenBank/DDBJ databases">
        <title>Draft genome sequence of Blautia hydrogenotrophica DSM 10507 (Ruminococcus hydrogenotrophicus DSM 10507).</title>
        <authorList>
            <person name="Sudarsanam P."/>
            <person name="Ley R."/>
            <person name="Guruge J."/>
            <person name="Turnbaugh P.J."/>
            <person name="Mahowald M."/>
            <person name="Liep D."/>
            <person name="Gordon J."/>
        </authorList>
    </citation>
    <scope>NUCLEOTIDE SEQUENCE [LARGE SCALE GENOMIC DNA]</scope>
    <source>
        <strain evidence="3">DSM 10507 / JCM 14656 / S5a33</strain>
    </source>
</reference>
<keyword evidence="1" id="KW-0472">Membrane</keyword>
<protein>
    <recommendedName>
        <fullName evidence="4">ABC-2 family transporter protein</fullName>
    </recommendedName>
</protein>
<accession>C0CP49</accession>
<feature type="transmembrane region" description="Helical" evidence="1">
    <location>
        <begin position="62"/>
        <end position="88"/>
    </location>
</feature>
<evidence type="ECO:0000256" key="1">
    <source>
        <dbReference type="SAM" id="Phobius"/>
    </source>
</evidence>
<dbReference type="EMBL" id="ACBZ01000145">
    <property type="protein sequence ID" value="EEG48433.1"/>
    <property type="molecule type" value="Genomic_DNA"/>
</dbReference>
<proteinExistence type="predicted"/>
<feature type="transmembrane region" description="Helical" evidence="1">
    <location>
        <begin position="37"/>
        <end position="55"/>
    </location>
</feature>
<organism evidence="2 3">
    <name type="scientific">Blautia hydrogenotrophica (strain DSM 10507 / JCM 14656 / S5a33)</name>
    <name type="common">Ruminococcus hydrogenotrophicus</name>
    <dbReference type="NCBI Taxonomy" id="476272"/>
    <lineage>
        <taxon>Bacteria</taxon>
        <taxon>Bacillati</taxon>
        <taxon>Bacillota</taxon>
        <taxon>Clostridia</taxon>
        <taxon>Lachnospirales</taxon>
        <taxon>Lachnospiraceae</taxon>
        <taxon>Blautia</taxon>
    </lineage>
</organism>
<keyword evidence="1" id="KW-1133">Transmembrane helix</keyword>
<evidence type="ECO:0008006" key="4">
    <source>
        <dbReference type="Google" id="ProtNLM"/>
    </source>
</evidence>
<evidence type="ECO:0000313" key="3">
    <source>
        <dbReference type="Proteomes" id="UP000003100"/>
    </source>
</evidence>
<keyword evidence="1" id="KW-0812">Transmembrane</keyword>
<dbReference type="eggNOG" id="COG4200">
    <property type="taxonomic scope" value="Bacteria"/>
</dbReference>
<dbReference type="AlphaFoldDB" id="C0CP49"/>
<dbReference type="HOGENOM" id="CLU_1881704_0_0_9"/>
<keyword evidence="3" id="KW-1185">Reference proteome</keyword>
<feature type="transmembrane region" description="Helical" evidence="1">
    <location>
        <begin position="108"/>
        <end position="132"/>
    </location>
</feature>
<name>C0CP49_BLAHS</name>
<dbReference type="Proteomes" id="UP000003100">
    <property type="component" value="Unassembled WGS sequence"/>
</dbReference>
<comment type="caution">
    <text evidence="2">The sequence shown here is derived from an EMBL/GenBank/DDBJ whole genome shotgun (WGS) entry which is preliminary data.</text>
</comment>